<reference evidence="8" key="1">
    <citation type="submission" date="2023-05" db="EMBL/GenBank/DDBJ databases">
        <title>Nepenthes gracilis genome sequencing.</title>
        <authorList>
            <person name="Fukushima K."/>
        </authorList>
    </citation>
    <scope>NUCLEOTIDE SEQUENCE</scope>
    <source>
        <strain evidence="8">SING2019-196</strain>
    </source>
</reference>
<evidence type="ECO:0000313" key="9">
    <source>
        <dbReference type="Proteomes" id="UP001279734"/>
    </source>
</evidence>
<comment type="subcellular location">
    <subcellularLocation>
        <location evidence="1 6">Membrane</location>
        <topology evidence="1 6">Multi-pass membrane protein</topology>
    </subcellularLocation>
</comment>
<dbReference type="AlphaFoldDB" id="A0AAD3TGJ3"/>
<feature type="transmembrane region" description="Helical" evidence="6">
    <location>
        <begin position="259"/>
        <end position="277"/>
    </location>
</feature>
<evidence type="ECO:0000313" key="8">
    <source>
        <dbReference type="EMBL" id="GMH29185.1"/>
    </source>
</evidence>
<sequence length="363" mass="40205">MVMMRNKWEILNDLKPLIVMVIVQFTYAGLNFFYKLAANDGMNLRILVVYRFLFAAAFTAPLAFFFERKTRPRLTWTVLGQAFISGLLGGSLVQNLYLESLALTSATFAAAMANLIPALTFILAVCFRLESLGLRKVDGKAKVLGTLTSVAGAMMMTFYKGLEIKLRWTNPHFMKEGHLNHRPRGGSCFLGALMSVGSSLSYASWLIIQAKMNETYPSPYSTTALINVMASIQAVVFTLCFERRWREWKLGWNIRLFTVAYSGVISSGVVVVLLAWCMQVRGPLYASVFNPLSLILVAAAGTLVLDEKLSLGSVLGAVLIVCGLYFVLWGMAEETKRMSKSNHLQAVEIIASAIDTDAKDDEK</sequence>
<evidence type="ECO:0000256" key="1">
    <source>
        <dbReference type="ARBA" id="ARBA00004141"/>
    </source>
</evidence>
<feature type="transmembrane region" description="Helical" evidence="6">
    <location>
        <begin position="109"/>
        <end position="129"/>
    </location>
</feature>
<organism evidence="8 9">
    <name type="scientific">Nepenthes gracilis</name>
    <name type="common">Slender pitcher plant</name>
    <dbReference type="NCBI Taxonomy" id="150966"/>
    <lineage>
        <taxon>Eukaryota</taxon>
        <taxon>Viridiplantae</taxon>
        <taxon>Streptophyta</taxon>
        <taxon>Embryophyta</taxon>
        <taxon>Tracheophyta</taxon>
        <taxon>Spermatophyta</taxon>
        <taxon>Magnoliopsida</taxon>
        <taxon>eudicotyledons</taxon>
        <taxon>Gunneridae</taxon>
        <taxon>Pentapetalae</taxon>
        <taxon>Caryophyllales</taxon>
        <taxon>Nepenthaceae</taxon>
        <taxon>Nepenthes</taxon>
    </lineage>
</organism>
<feature type="transmembrane region" description="Helical" evidence="6">
    <location>
        <begin position="141"/>
        <end position="159"/>
    </location>
</feature>
<evidence type="ECO:0000256" key="2">
    <source>
        <dbReference type="ARBA" id="ARBA00007635"/>
    </source>
</evidence>
<feature type="domain" description="EamA" evidence="7">
    <location>
        <begin position="17"/>
        <end position="157"/>
    </location>
</feature>
<evidence type="ECO:0000259" key="7">
    <source>
        <dbReference type="Pfam" id="PF00892"/>
    </source>
</evidence>
<dbReference type="InterPro" id="IPR037185">
    <property type="entry name" value="EmrE-like"/>
</dbReference>
<feature type="transmembrane region" description="Helical" evidence="6">
    <location>
        <begin position="311"/>
        <end position="332"/>
    </location>
</feature>
<name>A0AAD3TGJ3_NEPGR</name>
<comment type="similarity">
    <text evidence="2 6">Belongs to the drug/metabolite transporter (DMT) superfamily. Plant drug/metabolite exporter (P-DME) (TC 2.A.7.4) family.</text>
</comment>
<dbReference type="InterPro" id="IPR030184">
    <property type="entry name" value="WAT1-related"/>
</dbReference>
<proteinExistence type="inferred from homology"/>
<evidence type="ECO:0000256" key="6">
    <source>
        <dbReference type="RuleBase" id="RU363077"/>
    </source>
</evidence>
<dbReference type="Pfam" id="PF00892">
    <property type="entry name" value="EamA"/>
    <property type="match status" value="2"/>
</dbReference>
<feature type="transmembrane region" description="Helical" evidence="6">
    <location>
        <begin position="284"/>
        <end position="305"/>
    </location>
</feature>
<dbReference type="SUPFAM" id="SSF103481">
    <property type="entry name" value="Multidrug resistance efflux transporter EmrE"/>
    <property type="match status" value="2"/>
</dbReference>
<keyword evidence="9" id="KW-1185">Reference proteome</keyword>
<feature type="transmembrane region" description="Helical" evidence="6">
    <location>
        <begin position="220"/>
        <end position="239"/>
    </location>
</feature>
<feature type="domain" description="EamA" evidence="7">
    <location>
        <begin position="190"/>
        <end position="328"/>
    </location>
</feature>
<dbReference type="Proteomes" id="UP001279734">
    <property type="component" value="Unassembled WGS sequence"/>
</dbReference>
<dbReference type="PANTHER" id="PTHR31218">
    <property type="entry name" value="WAT1-RELATED PROTEIN"/>
    <property type="match status" value="1"/>
</dbReference>
<dbReference type="GO" id="GO:0016020">
    <property type="term" value="C:membrane"/>
    <property type="evidence" value="ECO:0007669"/>
    <property type="project" value="UniProtKB-SubCell"/>
</dbReference>
<evidence type="ECO:0000256" key="4">
    <source>
        <dbReference type="ARBA" id="ARBA00022989"/>
    </source>
</evidence>
<feature type="transmembrane region" description="Helical" evidence="6">
    <location>
        <begin position="78"/>
        <end position="97"/>
    </location>
</feature>
<gene>
    <name evidence="8" type="ORF">Nepgr_031028</name>
</gene>
<dbReference type="InterPro" id="IPR000620">
    <property type="entry name" value="EamA_dom"/>
</dbReference>
<keyword evidence="5 6" id="KW-0472">Membrane</keyword>
<dbReference type="GO" id="GO:0022857">
    <property type="term" value="F:transmembrane transporter activity"/>
    <property type="evidence" value="ECO:0007669"/>
    <property type="project" value="InterPro"/>
</dbReference>
<keyword evidence="4 6" id="KW-1133">Transmembrane helix</keyword>
<feature type="transmembrane region" description="Helical" evidence="6">
    <location>
        <begin position="46"/>
        <end position="66"/>
    </location>
</feature>
<evidence type="ECO:0000256" key="3">
    <source>
        <dbReference type="ARBA" id="ARBA00022692"/>
    </source>
</evidence>
<feature type="transmembrane region" description="Helical" evidence="6">
    <location>
        <begin position="16"/>
        <end position="34"/>
    </location>
</feature>
<keyword evidence="3 6" id="KW-0812">Transmembrane</keyword>
<accession>A0AAD3TGJ3</accession>
<protein>
    <recommendedName>
        <fullName evidence="6">WAT1-related protein</fullName>
    </recommendedName>
</protein>
<evidence type="ECO:0000256" key="5">
    <source>
        <dbReference type="ARBA" id="ARBA00023136"/>
    </source>
</evidence>
<dbReference type="EMBL" id="BSYO01000036">
    <property type="protein sequence ID" value="GMH29185.1"/>
    <property type="molecule type" value="Genomic_DNA"/>
</dbReference>
<feature type="transmembrane region" description="Helical" evidence="6">
    <location>
        <begin position="189"/>
        <end position="208"/>
    </location>
</feature>
<comment type="caution">
    <text evidence="8">The sequence shown here is derived from an EMBL/GenBank/DDBJ whole genome shotgun (WGS) entry which is preliminary data.</text>
</comment>